<dbReference type="PRINTS" id="PR00080">
    <property type="entry name" value="SDRFAMILY"/>
</dbReference>
<dbReference type="EC" id="1.1.1.163" evidence="3"/>
<gene>
    <name evidence="3" type="primary">cpnA_2</name>
    <name evidence="3" type="ORF">BWY41_01761</name>
</gene>
<dbReference type="PANTHER" id="PTHR43477:SF1">
    <property type="entry name" value="DIHYDROANTICAPSIN 7-DEHYDROGENASE"/>
    <property type="match status" value="1"/>
</dbReference>
<reference evidence="3" key="1">
    <citation type="submission" date="2017-02" db="EMBL/GenBank/DDBJ databases">
        <title>Delving into the versatile metabolic prowess of the omnipresent phylum Bacteroidetes.</title>
        <authorList>
            <person name="Nobu M.K."/>
            <person name="Mei R."/>
            <person name="Narihiro T."/>
            <person name="Kuroda K."/>
            <person name="Liu W.-T."/>
        </authorList>
    </citation>
    <scope>NUCLEOTIDE SEQUENCE</scope>
    <source>
        <strain evidence="3">ADurb.Bin276</strain>
    </source>
</reference>
<dbReference type="Proteomes" id="UP000485569">
    <property type="component" value="Unassembled WGS sequence"/>
</dbReference>
<dbReference type="InterPro" id="IPR002347">
    <property type="entry name" value="SDR_fam"/>
</dbReference>
<keyword evidence="2 3" id="KW-0560">Oxidoreductase</keyword>
<dbReference type="Gene3D" id="3.40.50.720">
    <property type="entry name" value="NAD(P)-binding Rossmann-like Domain"/>
    <property type="match status" value="1"/>
</dbReference>
<dbReference type="InterPro" id="IPR051122">
    <property type="entry name" value="SDR_DHRS6-like"/>
</dbReference>
<accession>A0A1V5SKV4</accession>
<dbReference type="NCBIfam" id="NF005559">
    <property type="entry name" value="PRK07231.1"/>
    <property type="match status" value="1"/>
</dbReference>
<dbReference type="CDD" id="cd05233">
    <property type="entry name" value="SDR_c"/>
    <property type="match status" value="1"/>
</dbReference>
<evidence type="ECO:0000256" key="2">
    <source>
        <dbReference type="ARBA" id="ARBA00023002"/>
    </source>
</evidence>
<dbReference type="PANTHER" id="PTHR43477">
    <property type="entry name" value="DIHYDROANTICAPSIN 7-DEHYDROGENASE"/>
    <property type="match status" value="1"/>
</dbReference>
<sequence>MDLGFQGKIVVITGAAAGIGSAAAELFAQEGAKVMIADLDSNRGKEIEKKIQDHSGYAEFHLVNITREEEVQKMIHSIIASHHRIDILVNNAGLYAHGDALSFNEEIWEKIVSVNIKGVLWCIKQVGLQMVKQKRGVIVNVASEAGLVGIANQIVYNLTKAAVISITQSCAIDLIPYGIRTNCICPGTTLTPLVEASLAQASDPFSTREKLENSRPIQRLGKPEEIAAAILTLSSEVIGYAHGTIMNVDGGYTIW</sequence>
<protein>
    <submittedName>
        <fullName evidence="3">Cyclopentanol dehydrogenase</fullName>
        <ecNumber evidence="3">1.1.1.163</ecNumber>
    </submittedName>
</protein>
<evidence type="ECO:0000256" key="1">
    <source>
        <dbReference type="ARBA" id="ARBA00006484"/>
    </source>
</evidence>
<name>A0A1V5SKV4_9BACT</name>
<proteinExistence type="inferred from homology"/>
<comment type="caution">
    <text evidence="3">The sequence shown here is derived from an EMBL/GenBank/DDBJ whole genome shotgun (WGS) entry which is preliminary data.</text>
</comment>
<dbReference type="InterPro" id="IPR036291">
    <property type="entry name" value="NAD(P)-bd_dom_sf"/>
</dbReference>
<dbReference type="PRINTS" id="PR00081">
    <property type="entry name" value="GDHRDH"/>
</dbReference>
<organism evidence="3">
    <name type="scientific">Candidatus Atribacter allofermentans</name>
    <dbReference type="NCBI Taxonomy" id="1852833"/>
    <lineage>
        <taxon>Bacteria</taxon>
        <taxon>Pseudomonadati</taxon>
        <taxon>Atribacterota</taxon>
        <taxon>Atribacteria</taxon>
        <taxon>Atribacterales</taxon>
        <taxon>Atribacteraceae</taxon>
        <taxon>Atribacter</taxon>
    </lineage>
</organism>
<evidence type="ECO:0000313" key="3">
    <source>
        <dbReference type="EMBL" id="OQA55128.1"/>
    </source>
</evidence>
<dbReference type="FunFam" id="3.40.50.720:FF:000084">
    <property type="entry name" value="Short-chain dehydrogenase reductase"/>
    <property type="match status" value="1"/>
</dbReference>
<comment type="similarity">
    <text evidence="1">Belongs to the short-chain dehydrogenases/reductases (SDR) family.</text>
</comment>
<dbReference type="EMBL" id="MWBQ01000175">
    <property type="protein sequence ID" value="OQA55128.1"/>
    <property type="molecule type" value="Genomic_DNA"/>
</dbReference>
<dbReference type="Pfam" id="PF13561">
    <property type="entry name" value="adh_short_C2"/>
    <property type="match status" value="1"/>
</dbReference>
<dbReference type="SUPFAM" id="SSF51735">
    <property type="entry name" value="NAD(P)-binding Rossmann-fold domains"/>
    <property type="match status" value="1"/>
</dbReference>
<dbReference type="AlphaFoldDB" id="A0A1V5SKV4"/>
<dbReference type="GO" id="GO:0055041">
    <property type="term" value="F:cyclopentanol dehydrogenase activity"/>
    <property type="evidence" value="ECO:0007669"/>
    <property type="project" value="UniProtKB-EC"/>
</dbReference>